<name>A0ACC2X936_9TREE</name>
<sequence>MTMAAASSEVAFVRKLLNLPACGYFTSAYKHSLDTIPRGQAECQWYPPRNKQRPKAIIVFYPGNPGLVEYYPPFLHKLRSLIPPSYGLISLGHIGHSLTLSFQTQHLTLREQIQVKVEFVEKLRKELDAWREEEQAEGGGGGGKGDSGQTMIGLMGHSVGAEIAVQTIRGLEEPERAISTITTEPSNGSARLEKQPQQRITAAFLLFPTLAHIAKTPNALRLRPLFYSPLLELAPLLVVLLKPIFLIIHFAYWLFPSLRQPATSSSSIYAPNPTTITMLETPIVVSHVLRLARSEMETILEPDLAWYARNGQAGNGRVFSYWGADDGWVGKEGDAVKRVLRGEKESAESEEVHGDDEGTVERVIDCQDNIPHAFCLAHSDMIAEKVAEWVKHAFKQKQL</sequence>
<gene>
    <name evidence="1" type="ORF">QFC24_005753</name>
</gene>
<reference evidence="1" key="1">
    <citation type="submission" date="2023-04" db="EMBL/GenBank/DDBJ databases">
        <title>Draft Genome sequencing of Naganishia species isolated from polar environments using Oxford Nanopore Technology.</title>
        <authorList>
            <person name="Leo P."/>
            <person name="Venkateswaran K."/>
        </authorList>
    </citation>
    <scope>NUCLEOTIDE SEQUENCE</scope>
    <source>
        <strain evidence="1">DBVPG 5303</strain>
    </source>
</reference>
<dbReference type="Proteomes" id="UP001234202">
    <property type="component" value="Unassembled WGS sequence"/>
</dbReference>
<comment type="caution">
    <text evidence="1">The sequence shown here is derived from an EMBL/GenBank/DDBJ whole genome shotgun (WGS) entry which is preliminary data.</text>
</comment>
<evidence type="ECO:0000313" key="2">
    <source>
        <dbReference type="Proteomes" id="UP001234202"/>
    </source>
</evidence>
<proteinExistence type="predicted"/>
<keyword evidence="2" id="KW-1185">Reference proteome</keyword>
<dbReference type="EMBL" id="JASBWV010000025">
    <property type="protein sequence ID" value="KAJ9119282.1"/>
    <property type="molecule type" value="Genomic_DNA"/>
</dbReference>
<organism evidence="1 2">
    <name type="scientific">Naganishia onofrii</name>
    <dbReference type="NCBI Taxonomy" id="1851511"/>
    <lineage>
        <taxon>Eukaryota</taxon>
        <taxon>Fungi</taxon>
        <taxon>Dikarya</taxon>
        <taxon>Basidiomycota</taxon>
        <taxon>Agaricomycotina</taxon>
        <taxon>Tremellomycetes</taxon>
        <taxon>Filobasidiales</taxon>
        <taxon>Filobasidiaceae</taxon>
        <taxon>Naganishia</taxon>
    </lineage>
</organism>
<accession>A0ACC2X936</accession>
<protein>
    <submittedName>
        <fullName evidence="1">Uncharacterized protein</fullName>
    </submittedName>
</protein>
<evidence type="ECO:0000313" key="1">
    <source>
        <dbReference type="EMBL" id="KAJ9119282.1"/>
    </source>
</evidence>